<keyword evidence="11 13" id="KW-0472">Membrane</keyword>
<gene>
    <name evidence="14" type="primary">atp8</name>
</gene>
<evidence type="ECO:0000256" key="7">
    <source>
        <dbReference type="ARBA" id="ARBA00022781"/>
    </source>
</evidence>
<dbReference type="Pfam" id="PF00895">
    <property type="entry name" value="ATP-synt_8"/>
    <property type="match status" value="1"/>
</dbReference>
<proteinExistence type="inferred from homology"/>
<keyword evidence="10 12" id="KW-0496">Mitochondrion</keyword>
<sequence>MPQMMPLNWFSLMIFFISIFILYNNLNYYNFLYKNMKSNQTMKMYKMTWKW</sequence>
<evidence type="ECO:0000256" key="12">
    <source>
        <dbReference type="RuleBase" id="RU003661"/>
    </source>
</evidence>
<keyword evidence="6 12" id="KW-0812">Transmembrane</keyword>
<evidence type="ECO:0000256" key="8">
    <source>
        <dbReference type="ARBA" id="ARBA00022989"/>
    </source>
</evidence>
<dbReference type="InterPro" id="IPR001421">
    <property type="entry name" value="ATP8_metazoa"/>
</dbReference>
<keyword evidence="8 13" id="KW-1133">Transmembrane helix</keyword>
<protein>
    <recommendedName>
        <fullName evidence="12">ATP synthase complex subunit 8</fullName>
    </recommendedName>
</protein>
<feature type="transmembrane region" description="Helical" evidence="13">
    <location>
        <begin position="6"/>
        <end position="26"/>
    </location>
</feature>
<dbReference type="AlphaFoldDB" id="A0A3G1GQP8"/>
<evidence type="ECO:0000256" key="13">
    <source>
        <dbReference type="SAM" id="Phobius"/>
    </source>
</evidence>
<keyword evidence="5 12" id="KW-0138">CF(0)</keyword>
<evidence type="ECO:0000256" key="11">
    <source>
        <dbReference type="ARBA" id="ARBA00023136"/>
    </source>
</evidence>
<name>A0A3G1GQP8_9CUCU</name>
<geneLocation type="mitochondrion" evidence="14"/>
<evidence type="ECO:0000256" key="9">
    <source>
        <dbReference type="ARBA" id="ARBA00023065"/>
    </source>
</evidence>
<evidence type="ECO:0000256" key="3">
    <source>
        <dbReference type="ARBA" id="ARBA00011291"/>
    </source>
</evidence>
<comment type="similarity">
    <text evidence="2 12">Belongs to the ATPase protein 8 family.</text>
</comment>
<keyword evidence="7 12" id="KW-0375">Hydrogen ion transport</keyword>
<organism evidence="14">
    <name type="scientific">Sphaeroderma testaceum</name>
    <dbReference type="NCBI Taxonomy" id="428710"/>
    <lineage>
        <taxon>Eukaryota</taxon>
        <taxon>Metazoa</taxon>
        <taxon>Ecdysozoa</taxon>
        <taxon>Arthropoda</taxon>
        <taxon>Hexapoda</taxon>
        <taxon>Insecta</taxon>
        <taxon>Pterygota</taxon>
        <taxon>Neoptera</taxon>
        <taxon>Endopterygota</taxon>
        <taxon>Coleoptera</taxon>
        <taxon>Polyphaga</taxon>
        <taxon>Cucujiformia</taxon>
        <taxon>Chrysomeloidea</taxon>
        <taxon>Chrysomelidae</taxon>
        <taxon>Galerucinae</taxon>
        <taxon>Sphaeroderma</taxon>
    </lineage>
</organism>
<dbReference type="GO" id="GO:0045259">
    <property type="term" value="C:proton-transporting ATP synthase complex"/>
    <property type="evidence" value="ECO:0007669"/>
    <property type="project" value="UniProtKB-KW"/>
</dbReference>
<evidence type="ECO:0000256" key="5">
    <source>
        <dbReference type="ARBA" id="ARBA00022547"/>
    </source>
</evidence>
<reference evidence="14" key="1">
    <citation type="journal article" date="2015" name="Methods Ecol Evol 6">
        <title>Validating the power of mitochondrial metagenomics for community ecology and phylogenetics of complex assemblages.</title>
        <authorList>
            <person name="Gomez-Rodriguez C."/>
            <person name="Crampton-Platt A."/>
            <person name="Timmermans M.J.T.N."/>
            <person name="Baselga A."/>
            <person name="Vogler A.P."/>
        </authorList>
    </citation>
    <scope>NUCLEOTIDE SEQUENCE</scope>
</reference>
<dbReference type="GO" id="GO:0031966">
    <property type="term" value="C:mitochondrial membrane"/>
    <property type="evidence" value="ECO:0007669"/>
    <property type="project" value="UniProtKB-SubCell"/>
</dbReference>
<dbReference type="GO" id="GO:0015078">
    <property type="term" value="F:proton transmembrane transporter activity"/>
    <property type="evidence" value="ECO:0007669"/>
    <property type="project" value="InterPro"/>
</dbReference>
<evidence type="ECO:0000256" key="10">
    <source>
        <dbReference type="ARBA" id="ARBA00023128"/>
    </source>
</evidence>
<comment type="subunit">
    <text evidence="3">F-type ATPases have 2 components, CF(1) - the catalytic core - and CF(0) - the membrane proton channel.</text>
</comment>
<dbReference type="GO" id="GO:0015986">
    <property type="term" value="P:proton motive force-driven ATP synthesis"/>
    <property type="evidence" value="ECO:0007669"/>
    <property type="project" value="InterPro"/>
</dbReference>
<evidence type="ECO:0000256" key="2">
    <source>
        <dbReference type="ARBA" id="ARBA00008892"/>
    </source>
</evidence>
<evidence type="ECO:0000313" key="14">
    <source>
        <dbReference type="EMBL" id="APX40112.1"/>
    </source>
</evidence>
<evidence type="ECO:0000256" key="6">
    <source>
        <dbReference type="ARBA" id="ARBA00022692"/>
    </source>
</evidence>
<keyword evidence="9 12" id="KW-0406">Ion transport</keyword>
<evidence type="ECO:0000256" key="1">
    <source>
        <dbReference type="ARBA" id="ARBA00004304"/>
    </source>
</evidence>
<comment type="subcellular location">
    <subcellularLocation>
        <location evidence="1 12">Mitochondrion membrane</location>
        <topology evidence="1 12">Single-pass membrane protein</topology>
    </subcellularLocation>
</comment>
<evidence type="ECO:0000256" key="4">
    <source>
        <dbReference type="ARBA" id="ARBA00022448"/>
    </source>
</evidence>
<dbReference type="EMBL" id="KX943444">
    <property type="protein sequence ID" value="APX40112.1"/>
    <property type="molecule type" value="Genomic_DNA"/>
</dbReference>
<accession>A0A3G1GQP8</accession>
<keyword evidence="4 12" id="KW-0813">Transport</keyword>